<dbReference type="GO" id="GO:0005886">
    <property type="term" value="C:plasma membrane"/>
    <property type="evidence" value="ECO:0007669"/>
    <property type="project" value="TreeGrafter"/>
</dbReference>
<dbReference type="EnsemblPlants" id="LPERR06G06300.2">
    <property type="protein sequence ID" value="LPERR06G06300.2"/>
    <property type="gene ID" value="LPERR06G06300"/>
</dbReference>
<reference evidence="3" key="2">
    <citation type="submission" date="2013-12" db="EMBL/GenBank/DDBJ databases">
        <authorList>
            <person name="Yu Y."/>
            <person name="Lee S."/>
            <person name="de Baynast K."/>
            <person name="Wissotski M."/>
            <person name="Liu L."/>
            <person name="Talag J."/>
            <person name="Goicoechea J."/>
            <person name="Angelova A."/>
            <person name="Jetty R."/>
            <person name="Kudrna D."/>
            <person name="Golser W."/>
            <person name="Rivera L."/>
            <person name="Zhang J."/>
            <person name="Wing R."/>
        </authorList>
    </citation>
    <scope>NUCLEOTIDE SEQUENCE</scope>
</reference>
<dbReference type="PANTHER" id="PTHR12276">
    <property type="entry name" value="EPSIN/ENT-RELATED"/>
    <property type="match status" value="1"/>
</dbReference>
<dbReference type="GO" id="GO:0030276">
    <property type="term" value="F:clathrin binding"/>
    <property type="evidence" value="ECO:0007669"/>
    <property type="project" value="TreeGrafter"/>
</dbReference>
<feature type="compositionally biased region" description="Polar residues" evidence="1">
    <location>
        <begin position="214"/>
        <end position="242"/>
    </location>
</feature>
<organism evidence="2 3">
    <name type="scientific">Leersia perrieri</name>
    <dbReference type="NCBI Taxonomy" id="77586"/>
    <lineage>
        <taxon>Eukaryota</taxon>
        <taxon>Viridiplantae</taxon>
        <taxon>Streptophyta</taxon>
        <taxon>Embryophyta</taxon>
        <taxon>Tracheophyta</taxon>
        <taxon>Spermatophyta</taxon>
        <taxon>Magnoliopsida</taxon>
        <taxon>Liliopsida</taxon>
        <taxon>Poales</taxon>
        <taxon>Poaceae</taxon>
        <taxon>BOP clade</taxon>
        <taxon>Oryzoideae</taxon>
        <taxon>Oryzeae</taxon>
        <taxon>Oryzinae</taxon>
        <taxon>Leersia</taxon>
    </lineage>
</organism>
<evidence type="ECO:0000313" key="2">
    <source>
        <dbReference type="EnsemblPlants" id="LPERR06G06300.2"/>
    </source>
</evidence>
<dbReference type="Gene3D" id="1.25.40.90">
    <property type="match status" value="1"/>
</dbReference>
<dbReference type="HOGENOM" id="CLU_1108450_0_0_1"/>
<dbReference type="AlphaFoldDB" id="A0A0D9WN45"/>
<reference evidence="2 3" key="1">
    <citation type="submission" date="2012-08" db="EMBL/GenBank/DDBJ databases">
        <title>Oryza genome evolution.</title>
        <authorList>
            <person name="Wing R.A."/>
        </authorList>
    </citation>
    <scope>NUCLEOTIDE SEQUENCE</scope>
</reference>
<dbReference type="InterPro" id="IPR008942">
    <property type="entry name" value="ENTH_VHS"/>
</dbReference>
<dbReference type="GO" id="GO:0006897">
    <property type="term" value="P:endocytosis"/>
    <property type="evidence" value="ECO:0007669"/>
    <property type="project" value="TreeGrafter"/>
</dbReference>
<dbReference type="GO" id="GO:0005768">
    <property type="term" value="C:endosome"/>
    <property type="evidence" value="ECO:0007669"/>
    <property type="project" value="TreeGrafter"/>
</dbReference>
<evidence type="ECO:0000256" key="1">
    <source>
        <dbReference type="SAM" id="MobiDB-lite"/>
    </source>
</evidence>
<reference evidence="2" key="3">
    <citation type="submission" date="2015-04" db="UniProtKB">
        <authorList>
            <consortium name="EnsemblPlants"/>
        </authorList>
    </citation>
    <scope>IDENTIFICATION</scope>
</reference>
<dbReference type="SUPFAM" id="SSF48464">
    <property type="entry name" value="ENTH/VHS domain"/>
    <property type="match status" value="1"/>
</dbReference>
<dbReference type="GO" id="GO:0030125">
    <property type="term" value="C:clathrin vesicle coat"/>
    <property type="evidence" value="ECO:0007669"/>
    <property type="project" value="TreeGrafter"/>
</dbReference>
<dbReference type="Gramene" id="LPERR06G06300.2">
    <property type="protein sequence ID" value="LPERR06G06300.2"/>
    <property type="gene ID" value="LPERR06G06300"/>
</dbReference>
<keyword evidence="3" id="KW-1185">Reference proteome</keyword>
<sequence>MACLRPVHLQRFHPYGAICVTYVALAVIEYLITNGTERAVDDIVNNSSQIAMFLNVRKKAEAALAILDDREKLQEVREMAAATRDNTSEAPGSKKGENEDEDIDFNPRGSSTSATARSNHLDLFGPSLIHLVGSTACLHPASVATPNVRTAAVSEVDLFAAATFQSANVPLEAATLSNTQDSIDLFAGRLSSADSFTSETELSVQEFSVHDAMSKSSQGKSPTAQHSSSNVTELPQDSSGGLKSSDHGSLE</sequence>
<dbReference type="Proteomes" id="UP000032180">
    <property type="component" value="Chromosome 6"/>
</dbReference>
<accession>A0A0D9WN45</accession>
<proteinExistence type="predicted"/>
<name>A0A0D9WN45_9ORYZ</name>
<feature type="region of interest" description="Disordered" evidence="1">
    <location>
        <begin position="209"/>
        <end position="251"/>
    </location>
</feature>
<dbReference type="GO" id="GO:0005543">
    <property type="term" value="F:phospholipid binding"/>
    <property type="evidence" value="ECO:0007669"/>
    <property type="project" value="TreeGrafter"/>
</dbReference>
<protein>
    <submittedName>
        <fullName evidence="2">Uncharacterized protein</fullName>
    </submittedName>
</protein>
<dbReference type="PANTHER" id="PTHR12276:SF87">
    <property type="entry name" value="OS01G0738600 PROTEIN"/>
    <property type="match status" value="1"/>
</dbReference>
<feature type="region of interest" description="Disordered" evidence="1">
    <location>
        <begin position="79"/>
        <end position="114"/>
    </location>
</feature>
<evidence type="ECO:0000313" key="3">
    <source>
        <dbReference type="Proteomes" id="UP000032180"/>
    </source>
</evidence>